<keyword evidence="2" id="KW-0812">Transmembrane</keyword>
<keyword evidence="4" id="KW-0418">Kinase</keyword>
<dbReference type="CDD" id="cd05121">
    <property type="entry name" value="ABC1_ADCK3-like"/>
    <property type="match status" value="1"/>
</dbReference>
<evidence type="ECO:0000313" key="4">
    <source>
        <dbReference type="EMBL" id="UOF00025.1"/>
    </source>
</evidence>
<feature type="domain" description="Protein kinase" evidence="3">
    <location>
        <begin position="71"/>
        <end position="447"/>
    </location>
</feature>
<dbReference type="GO" id="GO:0016301">
    <property type="term" value="F:kinase activity"/>
    <property type="evidence" value="ECO:0007669"/>
    <property type="project" value="UniProtKB-KW"/>
</dbReference>
<evidence type="ECO:0000256" key="2">
    <source>
        <dbReference type="SAM" id="Phobius"/>
    </source>
</evidence>
<dbReference type="InterPro" id="IPR050154">
    <property type="entry name" value="UbiB_kinase"/>
</dbReference>
<dbReference type="Gene3D" id="1.10.510.10">
    <property type="entry name" value="Transferase(Phosphotransferase) domain 1"/>
    <property type="match status" value="1"/>
</dbReference>
<accession>A0ABY4CCU7</accession>
<dbReference type="PROSITE" id="PS50011">
    <property type="entry name" value="PROTEIN_KINASE_DOM"/>
    <property type="match status" value="1"/>
</dbReference>
<dbReference type="Proteomes" id="UP000830116">
    <property type="component" value="Chromosome"/>
</dbReference>
<dbReference type="InterPro" id="IPR004147">
    <property type="entry name" value="ABC1_dom"/>
</dbReference>
<dbReference type="Pfam" id="PF03109">
    <property type="entry name" value="ABC1"/>
    <property type="match status" value="1"/>
</dbReference>
<protein>
    <submittedName>
        <fullName evidence="4">AarF/ABC1/UbiB kinase family protein</fullName>
    </submittedName>
</protein>
<dbReference type="SMART" id="SM00220">
    <property type="entry name" value="S_TKc"/>
    <property type="match status" value="1"/>
</dbReference>
<keyword evidence="2" id="KW-0472">Membrane</keyword>
<keyword evidence="2" id="KW-1133">Transmembrane helix</keyword>
<keyword evidence="4" id="KW-0808">Transferase</keyword>
<evidence type="ECO:0000259" key="3">
    <source>
        <dbReference type="PROSITE" id="PS50011"/>
    </source>
</evidence>
<dbReference type="RefSeq" id="WP_243535591.1">
    <property type="nucleotide sequence ID" value="NZ_CP093442.1"/>
</dbReference>
<comment type="similarity">
    <text evidence="1">Belongs to the protein kinase superfamily. ADCK protein kinase family.</text>
</comment>
<dbReference type="EMBL" id="CP093442">
    <property type="protein sequence ID" value="UOF00025.1"/>
    <property type="molecule type" value="Genomic_DNA"/>
</dbReference>
<organism evidence="4 5">
    <name type="scientific">Bdellovibrio reynosensis</name>
    <dbReference type="NCBI Taxonomy" id="2835041"/>
    <lineage>
        <taxon>Bacteria</taxon>
        <taxon>Pseudomonadati</taxon>
        <taxon>Bdellovibrionota</taxon>
        <taxon>Bdellovibrionia</taxon>
        <taxon>Bdellovibrionales</taxon>
        <taxon>Pseudobdellovibrionaceae</taxon>
        <taxon>Bdellovibrio</taxon>
    </lineage>
</organism>
<evidence type="ECO:0000313" key="5">
    <source>
        <dbReference type="Proteomes" id="UP000830116"/>
    </source>
</evidence>
<name>A0ABY4CCU7_9BACT</name>
<dbReference type="SUPFAM" id="SSF56112">
    <property type="entry name" value="Protein kinase-like (PK-like)"/>
    <property type="match status" value="1"/>
</dbReference>
<dbReference type="PANTHER" id="PTHR10566:SF113">
    <property type="entry name" value="PROTEIN ACTIVITY OF BC1 COMPLEX KINASE 7, CHLOROPLASTIC"/>
    <property type="match status" value="1"/>
</dbReference>
<reference evidence="4" key="1">
    <citation type="submission" date="2022-03" db="EMBL/GenBank/DDBJ databases">
        <title>Genome Identification and Characterization of new species Bdellovibrio reynosense LBG001 sp. nov. from a Mexico soil sample.</title>
        <authorList>
            <person name="Camilli A."/>
            <person name="Ajao Y."/>
            <person name="Guo X."/>
        </authorList>
    </citation>
    <scope>NUCLEOTIDE SEQUENCE</scope>
    <source>
        <strain evidence="4">LBG001</strain>
    </source>
</reference>
<evidence type="ECO:0000256" key="1">
    <source>
        <dbReference type="ARBA" id="ARBA00009670"/>
    </source>
</evidence>
<sequence length="499" mass="56822">MAERMRVSFEELGPTFVKLGQLLATRPDLVPEEYVFEFEKLHDRVQPLSFNVVEEVLKDEFGESLYEKFAFIDKEPLGSASIAQAHKARLKTGEEVVIKVQRPGIIQTINDDLNVLYLLADLLITYMPETRPYNPRGIVDEFFRTLEFETNFVVEANNIRRFQENFAAVEYIKVPKVYLDYTTERVLVMEAIPGIPLTQDGALNQENTDPNEIIRRGLRAYLKMVFEDGIFHGDLHAGNFFIMPNNQIGLIDFGVVGRLNIRTQSAIANMLLALSKEDYERLAYEYVDLAPFTDKVNVDMFAKDLRELIAPYFGLTLKNVNLGKILMKSAGIAASHHLQVPTDLMLFFKSVVSIEGMGRKILNDFDFLQHSIEYAGELAKTQYGPQRIANDMAQVARESKSFFDALPRQLTFFLRKINSPDHTFRLKIGEIIELKRSIESSSNLLFLGIIIAALILSASYIFVHDTREHIAGFPTLSFIGYVTAMTLGMIAFLNYIRKP</sequence>
<feature type="transmembrane region" description="Helical" evidence="2">
    <location>
        <begin position="444"/>
        <end position="463"/>
    </location>
</feature>
<feature type="transmembrane region" description="Helical" evidence="2">
    <location>
        <begin position="475"/>
        <end position="496"/>
    </location>
</feature>
<dbReference type="InterPro" id="IPR011009">
    <property type="entry name" value="Kinase-like_dom_sf"/>
</dbReference>
<proteinExistence type="inferred from homology"/>
<dbReference type="PANTHER" id="PTHR10566">
    <property type="entry name" value="CHAPERONE-ACTIVITY OF BC1 COMPLEX CABC1 -RELATED"/>
    <property type="match status" value="1"/>
</dbReference>
<dbReference type="InterPro" id="IPR000719">
    <property type="entry name" value="Prot_kinase_dom"/>
</dbReference>
<gene>
    <name evidence="4" type="ORF">MNR06_09960</name>
</gene>
<keyword evidence="5" id="KW-1185">Reference proteome</keyword>